<dbReference type="GO" id="GO:0016740">
    <property type="term" value="F:transferase activity"/>
    <property type="evidence" value="ECO:0007669"/>
    <property type="project" value="UniProtKB-KW"/>
</dbReference>
<dbReference type="InterPro" id="IPR040079">
    <property type="entry name" value="Glutathione_S-Trfase"/>
</dbReference>
<dbReference type="Gene3D" id="3.40.30.10">
    <property type="entry name" value="Glutaredoxin"/>
    <property type="match status" value="1"/>
</dbReference>
<reference evidence="5 6" key="1">
    <citation type="submission" date="2019-08" db="EMBL/GenBank/DDBJ databases">
        <authorList>
            <person name="Peeters C."/>
        </authorList>
    </citation>
    <scope>NUCLEOTIDE SEQUENCE [LARGE SCALE GENOMIC DNA]</scope>
    <source>
        <strain evidence="5 6">LMG 31107</strain>
    </source>
</reference>
<dbReference type="Gene3D" id="1.20.1050.10">
    <property type="match status" value="1"/>
</dbReference>
<proteinExistence type="inferred from homology"/>
<protein>
    <submittedName>
        <fullName evidence="5">Glutathione S-transferase</fullName>
    </submittedName>
</protein>
<gene>
    <name evidence="5" type="ORF">PCE31107_00116</name>
</gene>
<dbReference type="EMBL" id="CABPRY010000001">
    <property type="protein sequence ID" value="VVD61252.1"/>
    <property type="molecule type" value="Genomic_DNA"/>
</dbReference>
<dbReference type="InterPro" id="IPR036249">
    <property type="entry name" value="Thioredoxin-like_sf"/>
</dbReference>
<dbReference type="SFLD" id="SFLDG00358">
    <property type="entry name" value="Main_(cytGST)"/>
    <property type="match status" value="1"/>
</dbReference>
<sequence length="202" mass="22066">MIEVWGRNTSSNFAKVVWALNELDVPFKLHLAGGDFGSLRSDAYLSLNPNGRIPTLRDGSLVLWESNAIVRYLAARYGDGTLWPVDPGARAASDKWMDWASFNLIPALRALREARKQSAPVDHLRALGNRVVATAKILDASLGEGPFIAGARLTIGDISLAPHVHRLSLLDDGLAELPAVERYRAALRANSGYRECVEAHIT</sequence>
<dbReference type="PANTHER" id="PTHR44051:SF19">
    <property type="entry name" value="DISULFIDE-BOND OXIDOREDUCTASE YFCG"/>
    <property type="match status" value="1"/>
</dbReference>
<evidence type="ECO:0000313" key="6">
    <source>
        <dbReference type="Proteomes" id="UP000396788"/>
    </source>
</evidence>
<dbReference type="FunFam" id="3.40.30.10:FF:000039">
    <property type="entry name" value="Glutathione S-transferase domain"/>
    <property type="match status" value="1"/>
</dbReference>
<evidence type="ECO:0000256" key="1">
    <source>
        <dbReference type="ARBA" id="ARBA00007409"/>
    </source>
</evidence>
<dbReference type="SUPFAM" id="SSF52833">
    <property type="entry name" value="Thioredoxin-like"/>
    <property type="match status" value="1"/>
</dbReference>
<dbReference type="SFLD" id="SFLDS00019">
    <property type="entry name" value="Glutathione_Transferase_(cytos"/>
    <property type="match status" value="1"/>
</dbReference>
<accession>A0A5E4RFG1</accession>
<feature type="domain" description="GST N-terminal" evidence="3">
    <location>
        <begin position="1"/>
        <end position="81"/>
    </location>
</feature>
<dbReference type="Proteomes" id="UP000396788">
    <property type="component" value="Unassembled WGS sequence"/>
</dbReference>
<dbReference type="SUPFAM" id="SSF47616">
    <property type="entry name" value="GST C-terminal domain-like"/>
    <property type="match status" value="1"/>
</dbReference>
<dbReference type="InterPro" id="IPR010987">
    <property type="entry name" value="Glutathione-S-Trfase_C-like"/>
</dbReference>
<comment type="similarity">
    <text evidence="1">Belongs to the GST superfamily.</text>
</comment>
<name>A0A5E4RFG1_9BURK</name>
<dbReference type="SFLD" id="SFLDG01150">
    <property type="entry name" value="Main.1:_Beta-like"/>
    <property type="match status" value="1"/>
</dbReference>
<dbReference type="Pfam" id="PF13417">
    <property type="entry name" value="GST_N_3"/>
    <property type="match status" value="1"/>
</dbReference>
<dbReference type="PROSITE" id="PS50404">
    <property type="entry name" value="GST_NTER"/>
    <property type="match status" value="1"/>
</dbReference>
<evidence type="ECO:0000259" key="3">
    <source>
        <dbReference type="PROSITE" id="PS50404"/>
    </source>
</evidence>
<feature type="domain" description="GST C-terminal" evidence="4">
    <location>
        <begin position="86"/>
        <end position="202"/>
    </location>
</feature>
<evidence type="ECO:0000256" key="2">
    <source>
        <dbReference type="ARBA" id="ARBA00022679"/>
    </source>
</evidence>
<keyword evidence="2 5" id="KW-0808">Transferase</keyword>
<dbReference type="AlphaFoldDB" id="A0A5E4RFG1"/>
<dbReference type="PROSITE" id="PS50405">
    <property type="entry name" value="GST_CTER"/>
    <property type="match status" value="1"/>
</dbReference>
<organism evidence="5 6">
    <name type="scientific">Pandoraea cepalis</name>
    <dbReference type="NCBI Taxonomy" id="2508294"/>
    <lineage>
        <taxon>Bacteria</taxon>
        <taxon>Pseudomonadati</taxon>
        <taxon>Pseudomonadota</taxon>
        <taxon>Betaproteobacteria</taxon>
        <taxon>Burkholderiales</taxon>
        <taxon>Burkholderiaceae</taxon>
        <taxon>Pandoraea</taxon>
    </lineage>
</organism>
<dbReference type="CDD" id="cd03047">
    <property type="entry name" value="GST_N_2"/>
    <property type="match status" value="1"/>
</dbReference>
<evidence type="ECO:0000313" key="5">
    <source>
        <dbReference type="EMBL" id="VVD61252.1"/>
    </source>
</evidence>
<dbReference type="PANTHER" id="PTHR44051">
    <property type="entry name" value="GLUTATHIONE S-TRANSFERASE-RELATED"/>
    <property type="match status" value="1"/>
</dbReference>
<dbReference type="Pfam" id="PF13410">
    <property type="entry name" value="GST_C_2"/>
    <property type="match status" value="1"/>
</dbReference>
<evidence type="ECO:0000259" key="4">
    <source>
        <dbReference type="PROSITE" id="PS50405"/>
    </source>
</evidence>
<dbReference type="InterPro" id="IPR036282">
    <property type="entry name" value="Glutathione-S-Trfase_C_sf"/>
</dbReference>
<dbReference type="InterPro" id="IPR004045">
    <property type="entry name" value="Glutathione_S-Trfase_N"/>
</dbReference>
<dbReference type="RefSeq" id="WP_174966512.1">
    <property type="nucleotide sequence ID" value="NZ_CABPRY010000001.1"/>
</dbReference>